<gene>
    <name evidence="1" type="ORF">EZS26_000239</name>
</gene>
<comment type="caution">
    <text evidence="1">The sequence shown here is derived from an EMBL/GenBank/DDBJ whole genome shotgun (WGS) entry which is preliminary data.</text>
</comment>
<evidence type="ECO:0000313" key="1">
    <source>
        <dbReference type="EMBL" id="KAA6303688.1"/>
    </source>
</evidence>
<proteinExistence type="predicted"/>
<dbReference type="Proteomes" id="UP000324575">
    <property type="component" value="Unassembled WGS sequence"/>
</dbReference>
<dbReference type="AlphaFoldDB" id="A0A5M8P5S6"/>
<reference evidence="1 2" key="1">
    <citation type="submission" date="2019-03" db="EMBL/GenBank/DDBJ databases">
        <title>Single cell metagenomics reveals metabolic interactions within the superorganism composed of flagellate Streblomastix strix and complex community of Bacteroidetes bacteria on its surface.</title>
        <authorList>
            <person name="Treitli S.C."/>
            <person name="Kolisko M."/>
            <person name="Husnik F."/>
            <person name="Keeling P."/>
            <person name="Hampl V."/>
        </authorList>
    </citation>
    <scope>NUCLEOTIDE SEQUENCE [LARGE SCALE GENOMIC DNA]</scope>
    <source>
        <strain evidence="1">St1</strain>
    </source>
</reference>
<organism evidence="1 2">
    <name type="scientific">Candidatus Ordinivivax streblomastigis</name>
    <dbReference type="NCBI Taxonomy" id="2540710"/>
    <lineage>
        <taxon>Bacteria</taxon>
        <taxon>Pseudomonadati</taxon>
        <taxon>Bacteroidota</taxon>
        <taxon>Bacteroidia</taxon>
        <taxon>Bacteroidales</taxon>
        <taxon>Candidatus Ordinivivax</taxon>
    </lineage>
</organism>
<evidence type="ECO:0000313" key="2">
    <source>
        <dbReference type="Proteomes" id="UP000324575"/>
    </source>
</evidence>
<accession>A0A5M8P5S6</accession>
<sequence>MKITYGFKLSSDKSGKDQGKANYANAYLGFGVANRKSSTGIYLEDARRAGIPVNDEIVPDGNTVAFVSVASEGIYNEETIHLARKVIASGGTIIMDAGGNAFGQSHSSHNKKGEGTVQDVLGTPTGQTIEGYNFWRNAQNLSSFYSDVEISKTIKRLNKEGKLENMTMANLEEEIFRARLQRIRIFECVNSINNSSNLEQAMRLLSLYLPIFQRDKLSDDLFYYAQKINSSFCFNFVLVQMIENLIEQNNVEKAKEYTKFYRLDGLMELKQTNIFRVRYYAGFKFDHFIQQCVYLETINKDLKTDEDFQTFFNRKLAKPNLSMDEPQKKHLRLKK</sequence>
<protein>
    <submittedName>
        <fullName evidence="1">Uncharacterized protein</fullName>
    </submittedName>
</protein>
<dbReference type="EMBL" id="SNRX01000001">
    <property type="protein sequence ID" value="KAA6303688.1"/>
    <property type="molecule type" value="Genomic_DNA"/>
</dbReference>
<name>A0A5M8P5S6_9BACT</name>